<dbReference type="EMBL" id="VIRM01000045">
    <property type="protein sequence ID" value="TQS17455.1"/>
    <property type="molecule type" value="Genomic_DNA"/>
</dbReference>
<organism evidence="3 4">
    <name type="scientific">Microbispora hainanensis</name>
    <dbReference type="NCBI Taxonomy" id="568844"/>
    <lineage>
        <taxon>Bacteria</taxon>
        <taxon>Bacillati</taxon>
        <taxon>Actinomycetota</taxon>
        <taxon>Actinomycetes</taxon>
        <taxon>Streptosporangiales</taxon>
        <taxon>Streptosporangiaceae</taxon>
        <taxon>Microbispora</taxon>
    </lineage>
</organism>
<dbReference type="InterPro" id="IPR006015">
    <property type="entry name" value="Universal_stress_UspA"/>
</dbReference>
<dbReference type="AlphaFoldDB" id="A0A544YL05"/>
<evidence type="ECO:0000313" key="3">
    <source>
        <dbReference type="EMBL" id="TQS17455.1"/>
    </source>
</evidence>
<dbReference type="PANTHER" id="PTHR46268:SF6">
    <property type="entry name" value="UNIVERSAL STRESS PROTEIN UP12"/>
    <property type="match status" value="1"/>
</dbReference>
<comment type="similarity">
    <text evidence="1">Belongs to the universal stress protein A family.</text>
</comment>
<dbReference type="InterPro" id="IPR014729">
    <property type="entry name" value="Rossmann-like_a/b/a_fold"/>
</dbReference>
<feature type="domain" description="UspA" evidence="2">
    <location>
        <begin position="150"/>
        <end position="285"/>
    </location>
</feature>
<dbReference type="Proteomes" id="UP000316541">
    <property type="component" value="Unassembled WGS sequence"/>
</dbReference>
<dbReference type="Pfam" id="PF00582">
    <property type="entry name" value="Usp"/>
    <property type="match status" value="2"/>
</dbReference>
<dbReference type="InterPro" id="IPR006016">
    <property type="entry name" value="UspA"/>
</dbReference>
<evidence type="ECO:0000313" key="4">
    <source>
        <dbReference type="Proteomes" id="UP000316541"/>
    </source>
</evidence>
<dbReference type="RefSeq" id="WP_142623403.1">
    <property type="nucleotide sequence ID" value="NZ_VIRM01000045.1"/>
</dbReference>
<proteinExistence type="inferred from homology"/>
<evidence type="ECO:0000256" key="1">
    <source>
        <dbReference type="ARBA" id="ARBA00008791"/>
    </source>
</evidence>
<evidence type="ECO:0000259" key="2">
    <source>
        <dbReference type="Pfam" id="PF00582"/>
    </source>
</evidence>
<protein>
    <submittedName>
        <fullName evidence="3">Universal stress protein</fullName>
    </submittedName>
</protein>
<gene>
    <name evidence="3" type="ORF">FLX08_28980</name>
</gene>
<feature type="domain" description="UspA" evidence="2">
    <location>
        <begin position="1"/>
        <end position="140"/>
    </location>
</feature>
<comment type="caution">
    <text evidence="3">The sequence shown here is derived from an EMBL/GenBank/DDBJ whole genome shotgun (WGS) entry which is preliminary data.</text>
</comment>
<reference evidence="3 4" key="1">
    <citation type="submission" date="2019-07" db="EMBL/GenBank/DDBJ databases">
        <title>Microbispora hainanensis DSM 45428.</title>
        <authorList>
            <person name="Thawai C."/>
        </authorList>
    </citation>
    <scope>NUCLEOTIDE SEQUENCE [LARGE SCALE GENOMIC DNA]</scope>
    <source>
        <strain evidence="3 4">DSM 45428</strain>
    </source>
</reference>
<dbReference type="PANTHER" id="PTHR46268">
    <property type="entry name" value="STRESS RESPONSE PROTEIN NHAX"/>
    <property type="match status" value="1"/>
</dbReference>
<dbReference type="PRINTS" id="PR01438">
    <property type="entry name" value="UNVRSLSTRESS"/>
</dbReference>
<name>A0A544YL05_9ACTN</name>
<dbReference type="SUPFAM" id="SSF52402">
    <property type="entry name" value="Adenine nucleotide alpha hydrolases-like"/>
    <property type="match status" value="2"/>
</dbReference>
<dbReference type="Gene3D" id="3.40.50.620">
    <property type="entry name" value="HUPs"/>
    <property type="match status" value="2"/>
</dbReference>
<accession>A0A544YL05</accession>
<sequence>MAEPIVVGVDGSTPSLQAAAWAAREAELRGAPLRLVYATLRWPSYVPLVPQPARWRADAEAAARAVLDQAMIQARAGRPRLAVSAEVVDGGAEQALIVAAERAQLLVVGSRGRGGFAELLLGSVSRCVTAQAPCPVAVVRQPKDADRGEIAVGVTGRPDQEPVLDFAFHEAALRHARLRAVHAWTQPVAREPGDMLPPVYDVDAIGAEEARLLAESIAGRRERFPDVTLTEHVVREHPAKALIDVSGETDLVVIGADTGLSAWLGLGSTAHAVIHHAYAPVVVVRPRSVDVSPTA</sequence>